<evidence type="ECO:0000256" key="16">
    <source>
        <dbReference type="ARBA" id="ARBA00082369"/>
    </source>
</evidence>
<keyword evidence="11" id="KW-0862">Zinc</keyword>
<comment type="catalytic activity">
    <reaction evidence="1">
        <text>S-ubiquitinyl-[E2 ubiquitin-conjugating enzyme]-L-cysteine + [acceptor protein]-L-lysine = [E2 ubiquitin-conjugating enzyme]-L-cysteine + N(6)-ubiquitinyl-[acceptor protein]-L-lysine.</text>
        <dbReference type="EC" id="2.3.2.27"/>
    </reaction>
</comment>
<organism evidence="23 24">
    <name type="scientific">Trichonephila inaurata madagascariensis</name>
    <dbReference type="NCBI Taxonomy" id="2747483"/>
    <lineage>
        <taxon>Eukaryota</taxon>
        <taxon>Metazoa</taxon>
        <taxon>Ecdysozoa</taxon>
        <taxon>Arthropoda</taxon>
        <taxon>Chelicerata</taxon>
        <taxon>Arachnida</taxon>
        <taxon>Araneae</taxon>
        <taxon>Araneomorphae</taxon>
        <taxon>Entelegynae</taxon>
        <taxon>Araneoidea</taxon>
        <taxon>Nephilidae</taxon>
        <taxon>Trichonephila</taxon>
        <taxon>Trichonephila inaurata</taxon>
    </lineage>
</organism>
<dbReference type="GO" id="GO:0003697">
    <property type="term" value="F:single-stranded DNA binding"/>
    <property type="evidence" value="ECO:0007669"/>
    <property type="project" value="InterPro"/>
</dbReference>
<feature type="domain" description="RING-type" evidence="20">
    <location>
        <begin position="39"/>
        <end position="76"/>
    </location>
</feature>
<evidence type="ECO:0000256" key="14">
    <source>
        <dbReference type="ARBA" id="ARBA00023242"/>
    </source>
</evidence>
<evidence type="ECO:0000256" key="12">
    <source>
        <dbReference type="ARBA" id="ARBA00023125"/>
    </source>
</evidence>
<evidence type="ECO:0000256" key="15">
    <source>
        <dbReference type="ARBA" id="ARBA00031783"/>
    </source>
</evidence>
<keyword evidence="6" id="KW-0808">Transferase</keyword>
<dbReference type="GO" id="GO:0005634">
    <property type="term" value="C:nucleus"/>
    <property type="evidence" value="ECO:0007669"/>
    <property type="project" value="UniProtKB-SubCell"/>
</dbReference>
<dbReference type="GO" id="GO:0006281">
    <property type="term" value="P:DNA repair"/>
    <property type="evidence" value="ECO:0007669"/>
    <property type="project" value="UniProtKB-KW"/>
</dbReference>
<dbReference type="AlphaFoldDB" id="A0A8X6IJI4"/>
<evidence type="ECO:0000256" key="10">
    <source>
        <dbReference type="ARBA" id="ARBA00022786"/>
    </source>
</evidence>
<dbReference type="PANTHER" id="PTHR14134">
    <property type="entry name" value="E3 UBIQUITIN-PROTEIN LIGASE RAD18"/>
    <property type="match status" value="1"/>
</dbReference>
<dbReference type="PROSITE" id="PS50800">
    <property type="entry name" value="SAP"/>
    <property type="match status" value="1"/>
</dbReference>
<dbReference type="InterPro" id="IPR001841">
    <property type="entry name" value="Znf_RING"/>
</dbReference>
<dbReference type="EC" id="2.3.2.27" evidence="5"/>
<evidence type="ECO:0000256" key="6">
    <source>
        <dbReference type="ARBA" id="ARBA00022679"/>
    </source>
</evidence>
<evidence type="ECO:0000256" key="18">
    <source>
        <dbReference type="PROSITE-ProRule" id="PRU01256"/>
    </source>
</evidence>
<dbReference type="SMART" id="SM00734">
    <property type="entry name" value="ZnF_Rad18"/>
    <property type="match status" value="1"/>
</dbReference>
<reference evidence="23" key="1">
    <citation type="submission" date="2020-08" db="EMBL/GenBank/DDBJ databases">
        <title>Multicomponent nature underlies the extraordinary mechanical properties of spider dragline silk.</title>
        <authorList>
            <person name="Kono N."/>
            <person name="Nakamura H."/>
            <person name="Mori M."/>
            <person name="Yoshida Y."/>
            <person name="Ohtoshi R."/>
            <person name="Malay A.D."/>
            <person name="Moran D.A.P."/>
            <person name="Tomita M."/>
            <person name="Numata K."/>
            <person name="Arakawa K."/>
        </authorList>
    </citation>
    <scope>NUCLEOTIDE SEQUENCE</scope>
</reference>
<evidence type="ECO:0000256" key="17">
    <source>
        <dbReference type="PROSITE-ProRule" id="PRU00175"/>
    </source>
</evidence>
<dbReference type="InterPro" id="IPR006642">
    <property type="entry name" value="Rad18_UBZ4"/>
</dbReference>
<keyword evidence="14" id="KW-0539">Nucleus</keyword>
<name>A0A8X6IJI4_9ARAC</name>
<evidence type="ECO:0000259" key="22">
    <source>
        <dbReference type="PROSITE" id="PS51908"/>
    </source>
</evidence>
<dbReference type="CDD" id="cd16529">
    <property type="entry name" value="RING-HC_RAD18"/>
    <property type="match status" value="1"/>
</dbReference>
<evidence type="ECO:0000256" key="7">
    <source>
        <dbReference type="ARBA" id="ARBA00022723"/>
    </source>
</evidence>
<dbReference type="PANTHER" id="PTHR14134:SF2">
    <property type="entry name" value="E3 UBIQUITIN-PROTEIN LIGASE RAD18"/>
    <property type="match status" value="1"/>
</dbReference>
<dbReference type="Gene3D" id="3.30.160.60">
    <property type="entry name" value="Classic Zinc Finger"/>
    <property type="match status" value="1"/>
</dbReference>
<evidence type="ECO:0000256" key="19">
    <source>
        <dbReference type="SAM" id="MobiDB-lite"/>
    </source>
</evidence>
<evidence type="ECO:0000256" key="5">
    <source>
        <dbReference type="ARBA" id="ARBA00012483"/>
    </source>
</evidence>
<dbReference type="InterPro" id="IPR013083">
    <property type="entry name" value="Znf_RING/FYVE/PHD"/>
</dbReference>
<dbReference type="GO" id="GO:0006301">
    <property type="term" value="P:DNA damage tolerance"/>
    <property type="evidence" value="ECO:0007669"/>
    <property type="project" value="InterPro"/>
</dbReference>
<evidence type="ECO:0000256" key="1">
    <source>
        <dbReference type="ARBA" id="ARBA00000900"/>
    </source>
</evidence>
<dbReference type="GO" id="GO:0061630">
    <property type="term" value="F:ubiquitin protein ligase activity"/>
    <property type="evidence" value="ECO:0007669"/>
    <property type="project" value="UniProtKB-EC"/>
</dbReference>
<keyword evidence="13 18" id="KW-0234">DNA repair</keyword>
<evidence type="ECO:0000256" key="13">
    <source>
        <dbReference type="ARBA" id="ARBA00023204"/>
    </source>
</evidence>
<feature type="region of interest" description="Disordered" evidence="19">
    <location>
        <begin position="363"/>
        <end position="426"/>
    </location>
</feature>
<keyword evidence="7" id="KW-0479">Metal-binding</keyword>
<evidence type="ECO:0000256" key="4">
    <source>
        <dbReference type="ARBA" id="ARBA00009506"/>
    </source>
</evidence>
<proteinExistence type="inferred from homology"/>
<keyword evidence="9 17" id="KW-0863">Zinc-finger</keyword>
<evidence type="ECO:0000259" key="21">
    <source>
        <dbReference type="PROSITE" id="PS50800"/>
    </source>
</evidence>
<dbReference type="InterPro" id="IPR039577">
    <property type="entry name" value="Rad18"/>
</dbReference>
<dbReference type="Gene3D" id="3.30.40.10">
    <property type="entry name" value="Zinc/RING finger domain, C3HC4 (zinc finger)"/>
    <property type="match status" value="1"/>
</dbReference>
<evidence type="ECO:0000256" key="2">
    <source>
        <dbReference type="ARBA" id="ARBA00004123"/>
    </source>
</evidence>
<comment type="caution">
    <text evidence="23">The sequence shown here is derived from an EMBL/GenBank/DDBJ whole genome shotgun (WGS) entry which is preliminary data.</text>
</comment>
<keyword evidence="10" id="KW-0833">Ubl conjugation pathway</keyword>
<dbReference type="FunFam" id="3.30.40.10:FF:000172">
    <property type="entry name" value="E3 ubiquitin-protein ligase RAD18"/>
    <property type="match status" value="1"/>
</dbReference>
<dbReference type="SMART" id="SM00184">
    <property type="entry name" value="RING"/>
    <property type="match status" value="1"/>
</dbReference>
<feature type="domain" description="UBZ4-type" evidence="22">
    <location>
        <begin position="156"/>
        <end position="183"/>
    </location>
</feature>
<dbReference type="GO" id="GO:0097505">
    <property type="term" value="C:Rad6-Rad18 complex"/>
    <property type="evidence" value="ECO:0007669"/>
    <property type="project" value="TreeGrafter"/>
</dbReference>
<dbReference type="GO" id="GO:0008270">
    <property type="term" value="F:zinc ion binding"/>
    <property type="evidence" value="ECO:0007669"/>
    <property type="project" value="UniProtKB-KW"/>
</dbReference>
<comment type="pathway">
    <text evidence="3">Protein modification; protein ubiquitination.</text>
</comment>
<sequence>MASKGDDVISHLSEENTPDIASLNLNLKLLKPLDEALRCRICYEYFNNCMITKCSHNYCSLCIRKHMTYRAQCPTCFQDASEPELRNNRLVDEILRLYKKLKESLQNSAHPEPQLKTESYQPVESINIQIKKEPCTSSQQQKAEDVKDLTAIDFGEVSCPVCYKTVSTDRINIHLDSCLKVQEKKSDKKSLPKLVYHLLSDKEIKKRLKQHGLSVTGERQSLIRRHKNFVTLYNANCDSLEPKTVEDLVSEIERQEIEERVNSAPKQIQVNKKSDITDIERECQTYVKQHQSQFNDLIHDIQQRHLDQIVKQEIEEEVEDSTECGESISLLQPIQSDYQSDTKTEKTIANEEVCSEESIVQESLSSNKIKRLSKSKSTEKIQDTSRNDSSFLDDLEKGKIKLSQLKKRKKERKSTGNPASPKKKEL</sequence>
<keyword evidence="24" id="KW-1185">Reference proteome</keyword>
<dbReference type="SUPFAM" id="SSF57850">
    <property type="entry name" value="RING/U-box"/>
    <property type="match status" value="1"/>
</dbReference>
<dbReference type="InterPro" id="IPR003034">
    <property type="entry name" value="SAP_dom"/>
</dbReference>
<evidence type="ECO:0000256" key="9">
    <source>
        <dbReference type="ARBA" id="ARBA00022771"/>
    </source>
</evidence>
<comment type="subcellular location">
    <subcellularLocation>
        <location evidence="2">Nucleus</location>
    </subcellularLocation>
</comment>
<feature type="domain" description="SAP" evidence="21">
    <location>
        <begin position="196"/>
        <end position="230"/>
    </location>
</feature>
<evidence type="ECO:0000256" key="3">
    <source>
        <dbReference type="ARBA" id="ARBA00004906"/>
    </source>
</evidence>
<evidence type="ECO:0000313" key="24">
    <source>
        <dbReference type="Proteomes" id="UP000886998"/>
    </source>
</evidence>
<dbReference type="Pfam" id="PF13923">
    <property type="entry name" value="zf-C3HC4_2"/>
    <property type="match status" value="1"/>
</dbReference>
<dbReference type="PROSITE" id="PS50089">
    <property type="entry name" value="ZF_RING_2"/>
    <property type="match status" value="1"/>
</dbReference>
<dbReference type="GO" id="GO:0006513">
    <property type="term" value="P:protein monoubiquitination"/>
    <property type="evidence" value="ECO:0007669"/>
    <property type="project" value="InterPro"/>
</dbReference>
<dbReference type="Pfam" id="PF02037">
    <property type="entry name" value="SAP"/>
    <property type="match status" value="1"/>
</dbReference>
<accession>A0A8X6IJI4</accession>
<evidence type="ECO:0000256" key="11">
    <source>
        <dbReference type="ARBA" id="ARBA00022833"/>
    </source>
</evidence>
<protein>
    <recommendedName>
        <fullName evidence="5">RING-type E3 ubiquitin transferase</fullName>
        <ecNumber evidence="5">2.3.2.27</ecNumber>
    </recommendedName>
    <alternativeName>
        <fullName evidence="15 16">RING-type E3 ubiquitin transferase RAD18</fullName>
    </alternativeName>
</protein>
<dbReference type="EMBL" id="BMAV01026236">
    <property type="protein sequence ID" value="GFS48542.1"/>
    <property type="molecule type" value="Genomic_DNA"/>
</dbReference>
<gene>
    <name evidence="23" type="primary">Rad18</name>
    <name evidence="23" type="ORF">TNIN_271531</name>
</gene>
<dbReference type="PROSITE" id="PS51908">
    <property type="entry name" value="ZF_UBZ4"/>
    <property type="match status" value="1"/>
</dbReference>
<evidence type="ECO:0000256" key="8">
    <source>
        <dbReference type="ARBA" id="ARBA00022763"/>
    </source>
</evidence>
<dbReference type="SMART" id="SM00513">
    <property type="entry name" value="SAP"/>
    <property type="match status" value="1"/>
</dbReference>
<evidence type="ECO:0000313" key="23">
    <source>
        <dbReference type="EMBL" id="GFS48542.1"/>
    </source>
</evidence>
<feature type="compositionally biased region" description="Basic and acidic residues" evidence="19">
    <location>
        <begin position="376"/>
        <end position="386"/>
    </location>
</feature>
<evidence type="ECO:0000259" key="20">
    <source>
        <dbReference type="PROSITE" id="PS50089"/>
    </source>
</evidence>
<keyword evidence="12" id="KW-0238">DNA-binding</keyword>
<comment type="similarity">
    <text evidence="4">Belongs to the RAD18 family.</text>
</comment>
<dbReference type="PROSITE" id="PS00518">
    <property type="entry name" value="ZF_RING_1"/>
    <property type="match status" value="1"/>
</dbReference>
<keyword evidence="8 18" id="KW-0227">DNA damage</keyword>
<dbReference type="OrthoDB" id="6499288at2759"/>
<dbReference type="InterPro" id="IPR017907">
    <property type="entry name" value="Znf_RING_CS"/>
</dbReference>
<dbReference type="Proteomes" id="UP000886998">
    <property type="component" value="Unassembled WGS sequence"/>
</dbReference>